<evidence type="ECO:0008006" key="6">
    <source>
        <dbReference type="Google" id="ProtNLM"/>
    </source>
</evidence>
<feature type="signal peptide" evidence="3">
    <location>
        <begin position="1"/>
        <end position="28"/>
    </location>
</feature>
<dbReference type="EMBL" id="CP054257">
    <property type="protein sequence ID" value="QTQ11671.1"/>
    <property type="molecule type" value="Genomic_DNA"/>
</dbReference>
<feature type="compositionally biased region" description="Basic and acidic residues" evidence="1">
    <location>
        <begin position="735"/>
        <end position="749"/>
    </location>
</feature>
<dbReference type="Proteomes" id="UP000671995">
    <property type="component" value="Chromosome"/>
</dbReference>
<feature type="transmembrane region" description="Helical" evidence="2">
    <location>
        <begin position="393"/>
        <end position="411"/>
    </location>
</feature>
<dbReference type="AlphaFoldDB" id="A0A975IC63"/>
<reference evidence="4" key="1">
    <citation type="submission" date="2020-05" db="EMBL/GenBank/DDBJ databases">
        <authorList>
            <person name="Zeng H."/>
            <person name="Chan Y.K."/>
            <person name="Watt R.M."/>
        </authorList>
    </citation>
    <scope>NUCLEOTIDE SEQUENCE</scope>
    <source>
        <strain evidence="4">ATCC 700773</strain>
    </source>
</reference>
<reference evidence="4" key="2">
    <citation type="journal article" date="2021" name="Microbiol. Resour. Announc.">
        <title>Complete Genome Sequences of Three Human Oral Treponema parvum Isolates.</title>
        <authorList>
            <person name="Zeng H."/>
            <person name="Watt R.M."/>
        </authorList>
    </citation>
    <scope>NUCLEOTIDE SEQUENCE</scope>
    <source>
        <strain evidence="4">ATCC 700773</strain>
    </source>
</reference>
<protein>
    <recommendedName>
        <fullName evidence="6">Lipoprotein</fullName>
    </recommendedName>
</protein>
<keyword evidence="2" id="KW-0472">Membrane</keyword>
<gene>
    <name evidence="4" type="ORF">HRI96_05310</name>
</gene>
<keyword evidence="2" id="KW-0812">Transmembrane</keyword>
<evidence type="ECO:0000313" key="4">
    <source>
        <dbReference type="EMBL" id="QTQ11671.1"/>
    </source>
</evidence>
<keyword evidence="3" id="KW-0732">Signal</keyword>
<feature type="transmembrane region" description="Helical" evidence="2">
    <location>
        <begin position="431"/>
        <end position="450"/>
    </location>
</feature>
<sequence>MKKNLRPALLFFVRLFFFVSACISRNFAAPIFAAADTFNVSADGTGSKTSQTGGYGRTGASVSAEIQKKLKLEGFNPKTINLISPGVGDFSYNILLTFEKKTNEGGFNTPEGQEDSAYSIGTPASSETSSDSKDFKTNVIFVFEQSDFLANQEQIIALLKSISEKKYPFEVSILFPPNSSDFLGKGNLITGTDIFVDSIDLPDNTFAVSVKFSKDEYETDAFKDGKRKNFSPSNKTAETYGDEVSVIMPGSKNEVSPLWLVKALSNSFLKNKAEYTVPAGTFLTVFRFGFLKGDPISDSFFREEIPSVSVTFADDLKLCPVLLSFLDDFKPEKTAEWDRHYLFFTFNGQNFVLNEAFLVRCYLAAAFVTLFFLCALSFFAGKKSLIHRSEIRKLWYLLPLTVIISIAVLVFGLPLTKLAASKLHLSPVMQLYIRVQLLFLALSAVFVIILKNRCSGYTYKFYITLSTIVNIFVFSAADLSLFFLFVFEYILSLLLRLSKRAIPFSIIGLLLFIPFIPYGIILWQYIEIQKISNLISGNILQNILLAFAVQPFSLVWLLILSQFLKRNLKNKKTFQNRRIVFTAAAASFIIFLCFYGISHILEKYRHIPSVVDITDGVTLIRSKNNRLQVTAFDSFEFGNSVCNVEIRSSKPAERYEIRILGKTVQPVYEATVPYTENTKDLSAAFHLPDFPPELCRITYTAAAIEETAVSVTSYYATDRAGTFECETCTAVISKADSKSPAEDLSENRYGKKTGPGNRT</sequence>
<accession>A0A975IC63</accession>
<organism evidence="4 5">
    <name type="scientific">Treponema parvum</name>
    <dbReference type="NCBI Taxonomy" id="138851"/>
    <lineage>
        <taxon>Bacteria</taxon>
        <taxon>Pseudomonadati</taxon>
        <taxon>Spirochaetota</taxon>
        <taxon>Spirochaetia</taxon>
        <taxon>Spirochaetales</taxon>
        <taxon>Treponemataceae</taxon>
        <taxon>Treponema</taxon>
    </lineage>
</organism>
<evidence type="ECO:0000313" key="5">
    <source>
        <dbReference type="Proteomes" id="UP000671995"/>
    </source>
</evidence>
<feature type="transmembrane region" description="Helical" evidence="2">
    <location>
        <begin position="362"/>
        <end position="381"/>
    </location>
</feature>
<evidence type="ECO:0000256" key="2">
    <source>
        <dbReference type="SAM" id="Phobius"/>
    </source>
</evidence>
<proteinExistence type="predicted"/>
<feature type="region of interest" description="Disordered" evidence="1">
    <location>
        <begin position="735"/>
        <end position="759"/>
    </location>
</feature>
<feature type="region of interest" description="Disordered" evidence="1">
    <location>
        <begin position="105"/>
        <end position="131"/>
    </location>
</feature>
<dbReference type="RefSeq" id="WP_210118465.1">
    <property type="nucleotide sequence ID" value="NZ_CP054257.1"/>
</dbReference>
<feature type="transmembrane region" description="Helical" evidence="2">
    <location>
        <begin position="579"/>
        <end position="597"/>
    </location>
</feature>
<evidence type="ECO:0000256" key="1">
    <source>
        <dbReference type="SAM" id="MobiDB-lite"/>
    </source>
</evidence>
<feature type="chain" id="PRO_5037102020" description="Lipoprotein" evidence="3">
    <location>
        <begin position="29"/>
        <end position="759"/>
    </location>
</feature>
<keyword evidence="2" id="KW-1133">Transmembrane helix</keyword>
<feature type="transmembrane region" description="Helical" evidence="2">
    <location>
        <begin position="457"/>
        <end position="474"/>
    </location>
</feature>
<feature type="transmembrane region" description="Helical" evidence="2">
    <location>
        <begin position="504"/>
        <end position="526"/>
    </location>
</feature>
<name>A0A975IC63_9SPIR</name>
<evidence type="ECO:0000256" key="3">
    <source>
        <dbReference type="SAM" id="SignalP"/>
    </source>
</evidence>
<feature type="transmembrane region" description="Helical" evidence="2">
    <location>
        <begin position="538"/>
        <end position="559"/>
    </location>
</feature>